<dbReference type="RefSeq" id="WP_189408256.1">
    <property type="nucleotide sequence ID" value="NZ_BMXP01000012.1"/>
</dbReference>
<reference evidence="1" key="1">
    <citation type="journal article" date="2014" name="Int. J. Syst. Evol. Microbiol.">
        <title>Complete genome sequence of Corynebacterium casei LMG S-19264T (=DSM 44701T), isolated from a smear-ripened cheese.</title>
        <authorList>
            <consortium name="US DOE Joint Genome Institute (JGI-PGF)"/>
            <person name="Walter F."/>
            <person name="Albersmeier A."/>
            <person name="Kalinowski J."/>
            <person name="Ruckert C."/>
        </authorList>
    </citation>
    <scope>NUCLEOTIDE SEQUENCE</scope>
    <source>
        <strain evidence="1">KCTC 22164</strain>
    </source>
</reference>
<evidence type="ECO:0000313" key="2">
    <source>
        <dbReference type="Proteomes" id="UP000631300"/>
    </source>
</evidence>
<protein>
    <submittedName>
        <fullName evidence="1">Uncharacterized protein</fullName>
    </submittedName>
</protein>
<evidence type="ECO:0000313" key="1">
    <source>
        <dbReference type="EMBL" id="GGW96048.1"/>
    </source>
</evidence>
<reference evidence="1" key="2">
    <citation type="submission" date="2020-09" db="EMBL/GenBank/DDBJ databases">
        <authorList>
            <person name="Sun Q."/>
            <person name="Kim S."/>
        </authorList>
    </citation>
    <scope>NUCLEOTIDE SEQUENCE</scope>
    <source>
        <strain evidence="1">KCTC 22164</strain>
    </source>
</reference>
<keyword evidence="2" id="KW-1185">Reference proteome</keyword>
<dbReference type="Proteomes" id="UP000631300">
    <property type="component" value="Unassembled WGS sequence"/>
</dbReference>
<comment type="caution">
    <text evidence="1">The sequence shown here is derived from an EMBL/GenBank/DDBJ whole genome shotgun (WGS) entry which is preliminary data.</text>
</comment>
<proteinExistence type="predicted"/>
<sequence length="300" mass="34177">MEVVNLREFEEEFVLHFGGERKKINAYTLASSLVSLADAIKEANSIINPGYEVEVLVEAFGEGSFRAKVKTVYKGLKNLFNSNRLEAIAIGIITSFIYQHTLAPDTDVKIIIDDSQVIIQQGDKQIIVPKSVYEAQKEVEKSEKFRKSVSKTFEAVEKDKNVTSFGFTKDINDEAPDILIPRSAFPLLSRPIEIDEPQREVQEVADLQIKRAILERTKRKWEFIWRGIKISAPVLDDNFYNDFFAHKITVAPGDSLEAVLKIYQSRDEETGIYTNSRYEVIAVHKHIPRNMQSELDAGYT</sequence>
<dbReference type="EMBL" id="BMXP01000012">
    <property type="protein sequence ID" value="GGW96048.1"/>
    <property type="molecule type" value="Genomic_DNA"/>
</dbReference>
<gene>
    <name evidence="1" type="ORF">GCM10007391_32810</name>
</gene>
<organism evidence="1 2">
    <name type="scientific">Alteromonas halophila</name>
    <dbReference type="NCBI Taxonomy" id="516698"/>
    <lineage>
        <taxon>Bacteria</taxon>
        <taxon>Pseudomonadati</taxon>
        <taxon>Pseudomonadota</taxon>
        <taxon>Gammaproteobacteria</taxon>
        <taxon>Alteromonadales</taxon>
        <taxon>Alteromonadaceae</taxon>
        <taxon>Alteromonas/Salinimonas group</taxon>
        <taxon>Alteromonas</taxon>
    </lineage>
</organism>
<accession>A0A918JQQ3</accession>
<name>A0A918JQQ3_9ALTE</name>
<dbReference type="AlphaFoldDB" id="A0A918JQQ3"/>